<gene>
    <name evidence="1" type="ORF">PYW08_009240</name>
</gene>
<evidence type="ECO:0000313" key="1">
    <source>
        <dbReference type="EMBL" id="KAJ8710725.1"/>
    </source>
</evidence>
<proteinExistence type="predicted"/>
<dbReference type="EMBL" id="CM056799">
    <property type="protein sequence ID" value="KAJ8710725.1"/>
    <property type="molecule type" value="Genomic_DNA"/>
</dbReference>
<keyword evidence="2" id="KW-1185">Reference proteome</keyword>
<reference evidence="1" key="1">
    <citation type="submission" date="2023-03" db="EMBL/GenBank/DDBJ databases">
        <title>Chromosome-level genomes of two armyworms, Mythimna separata and Mythimna loreyi, provide insights into the biosynthesis and reception of sex pheromones.</title>
        <authorList>
            <person name="Zhao H."/>
        </authorList>
    </citation>
    <scope>NUCLEOTIDE SEQUENCE</scope>
    <source>
        <strain evidence="1">BeijingLab</strain>
    </source>
</reference>
<protein>
    <submittedName>
        <fullName evidence="1">Uncharacterized protein</fullName>
    </submittedName>
</protein>
<dbReference type="Proteomes" id="UP001231649">
    <property type="component" value="Chromosome 23"/>
</dbReference>
<comment type="caution">
    <text evidence="1">The sequence shown here is derived from an EMBL/GenBank/DDBJ whole genome shotgun (WGS) entry which is preliminary data.</text>
</comment>
<organism evidence="1 2">
    <name type="scientific">Mythimna loreyi</name>
    <dbReference type="NCBI Taxonomy" id="667449"/>
    <lineage>
        <taxon>Eukaryota</taxon>
        <taxon>Metazoa</taxon>
        <taxon>Ecdysozoa</taxon>
        <taxon>Arthropoda</taxon>
        <taxon>Hexapoda</taxon>
        <taxon>Insecta</taxon>
        <taxon>Pterygota</taxon>
        <taxon>Neoptera</taxon>
        <taxon>Endopterygota</taxon>
        <taxon>Lepidoptera</taxon>
        <taxon>Glossata</taxon>
        <taxon>Ditrysia</taxon>
        <taxon>Noctuoidea</taxon>
        <taxon>Noctuidae</taxon>
        <taxon>Noctuinae</taxon>
        <taxon>Hadenini</taxon>
        <taxon>Mythimna</taxon>
    </lineage>
</organism>
<name>A0ACC2Q9W0_9NEOP</name>
<sequence>MKSLIFVVLLAVAIKAAVFENKLSGVVEVPDGADETKVRDEGDEMEELDEVGELELFGITDRRNLTAGTTSGGIVFNRKVRANAIANQIHSINVPVNTGSRRITGIRVNRIGPSQNANPSIALGGIGLNHVTIRITSARGRGFQYKVIVYAR</sequence>
<evidence type="ECO:0000313" key="2">
    <source>
        <dbReference type="Proteomes" id="UP001231649"/>
    </source>
</evidence>
<accession>A0ACC2Q9W0</accession>